<keyword evidence="4" id="KW-1185">Reference proteome</keyword>
<organism evidence="3 4">
    <name type="scientific">Luteolibacter yonseiensis</name>
    <dbReference type="NCBI Taxonomy" id="1144680"/>
    <lineage>
        <taxon>Bacteria</taxon>
        <taxon>Pseudomonadati</taxon>
        <taxon>Verrucomicrobiota</taxon>
        <taxon>Verrucomicrobiia</taxon>
        <taxon>Verrucomicrobiales</taxon>
        <taxon>Verrucomicrobiaceae</taxon>
        <taxon>Luteolibacter</taxon>
    </lineage>
</organism>
<accession>A0A934R393</accession>
<dbReference type="AlphaFoldDB" id="A0A934R393"/>
<feature type="chain" id="PRO_5037532930" evidence="1">
    <location>
        <begin position="21"/>
        <end position="610"/>
    </location>
</feature>
<name>A0A934R393_9BACT</name>
<dbReference type="SUPFAM" id="SSF55486">
    <property type="entry name" value="Metalloproteases ('zincins'), catalytic domain"/>
    <property type="match status" value="1"/>
</dbReference>
<evidence type="ECO:0000256" key="1">
    <source>
        <dbReference type="SAM" id="SignalP"/>
    </source>
</evidence>
<keyword evidence="1" id="KW-0732">Signal</keyword>
<dbReference type="InterPro" id="IPR013222">
    <property type="entry name" value="Glyco_hyd_98_carb-bd"/>
</dbReference>
<dbReference type="InterPro" id="IPR038637">
    <property type="entry name" value="NPCBM_sf"/>
</dbReference>
<evidence type="ECO:0000313" key="4">
    <source>
        <dbReference type="Proteomes" id="UP000600139"/>
    </source>
</evidence>
<dbReference type="SUPFAM" id="SSF49785">
    <property type="entry name" value="Galactose-binding domain-like"/>
    <property type="match status" value="1"/>
</dbReference>
<protein>
    <submittedName>
        <fullName evidence="3">NPCBM/NEW2 domain-containing protein</fullName>
    </submittedName>
</protein>
<proteinExistence type="predicted"/>
<dbReference type="Proteomes" id="UP000600139">
    <property type="component" value="Unassembled WGS sequence"/>
</dbReference>
<evidence type="ECO:0000259" key="2">
    <source>
        <dbReference type="SMART" id="SM00776"/>
    </source>
</evidence>
<dbReference type="SMART" id="SM00776">
    <property type="entry name" value="NPCBM"/>
    <property type="match status" value="1"/>
</dbReference>
<dbReference type="RefSeq" id="WP_200351185.1">
    <property type="nucleotide sequence ID" value="NZ_BAABHZ010000006.1"/>
</dbReference>
<reference evidence="3" key="1">
    <citation type="submission" date="2021-01" db="EMBL/GenBank/DDBJ databases">
        <title>Modified the classification status of verrucomicrobia.</title>
        <authorList>
            <person name="Feng X."/>
        </authorList>
    </citation>
    <scope>NUCLEOTIDE SEQUENCE</scope>
    <source>
        <strain evidence="3">JCM 18052</strain>
    </source>
</reference>
<dbReference type="Gene3D" id="2.60.120.1060">
    <property type="entry name" value="NPCBM/NEW2 domain"/>
    <property type="match status" value="1"/>
</dbReference>
<evidence type="ECO:0000313" key="3">
    <source>
        <dbReference type="EMBL" id="MBK1816236.1"/>
    </source>
</evidence>
<comment type="caution">
    <text evidence="3">The sequence shown here is derived from an EMBL/GenBank/DDBJ whole genome shotgun (WGS) entry which is preliminary data.</text>
</comment>
<gene>
    <name evidence="3" type="ORF">JIN84_11485</name>
</gene>
<sequence>MIRAKSIWAAWMCWVGLLSAAIGASQGDDVAGSAMLRDAMKHISAYHVGQPKSDKVLRVVYFTPGDRDPLADHAGRLDRILDDVAGFYREGFKRFGQDTGGLPLERKDGKLVIHQVKGKLPASSYTYESGSITKAEVRAALKGIVDMDREHVLILYALCHQESDGRYVFNSPYYGDGASSNSSGLCHAADCELLDPRLLGETEKQMVYTEHYYPRVEQTIGKFNGWYIGGIAHELGHGLGLPHDNGSKEERGFGSSLMGGGNLHYRGELWGDRAPAFLSRATALQLASHPLMTRSDKGRDTEAHGYFEKLEFSGNAGELHIKGKTAGAVPAYGAIAYIWPMSAKTDHRAVTCPVVLEEGGFEMDIAGLRPDSYWLKLNSLHVNGAVSNEYFVLKVDKSNQINLAEMNGEWLVDRADLAIHRQDPRAREFVSDEVISAAPTAESAGKLRVLRGLLDPAVPADLSSAKEDHAWLSDAAWTKAEVGWGMPTRNAFWSDGRFRMGTFLTLKQKPYEKGLYAHAPSHYGFAVDQKWKTFTATVGLRDGAQAVGSAVFVVRGDGKELYRSELLRAGENADVSVDVSGVKNLELLTEGGNGNTSNAWSIWVDPKVTR</sequence>
<dbReference type="InterPro" id="IPR008979">
    <property type="entry name" value="Galactose-bd-like_sf"/>
</dbReference>
<feature type="signal peptide" evidence="1">
    <location>
        <begin position="1"/>
        <end position="20"/>
    </location>
</feature>
<feature type="domain" description="Glycosyl hydrolase family 98 putative carbohydrate-binding module" evidence="2">
    <location>
        <begin position="466"/>
        <end position="610"/>
    </location>
</feature>
<dbReference type="Pfam" id="PF08305">
    <property type="entry name" value="NPCBM"/>
    <property type="match status" value="1"/>
</dbReference>
<dbReference type="EMBL" id="JAENIK010000011">
    <property type="protein sequence ID" value="MBK1816236.1"/>
    <property type="molecule type" value="Genomic_DNA"/>
</dbReference>